<accession>A0A174HMJ2</accession>
<dbReference type="RefSeq" id="WP_237924652.1">
    <property type="nucleotide sequence ID" value="NZ_CABIXA010000015.1"/>
</dbReference>
<sequence length="125" mass="14615">MNLKNRKVLIVTVGLMLLCVCIVCFASRSTLIFVGNSYENSQDINISISLNDKIVYSGFIKAYEFPRLLEKRNMKIGFYKVSAKLNNVLVEQRFFYFLQKTIWIDFDCANSDFLLVSKYYRQIPL</sequence>
<reference evidence="1 2" key="1">
    <citation type="submission" date="2015-09" db="EMBL/GenBank/DDBJ databases">
        <authorList>
            <consortium name="Pathogen Informatics"/>
        </authorList>
    </citation>
    <scope>NUCLEOTIDE SEQUENCE [LARGE SCALE GENOMIC DNA]</scope>
    <source>
        <strain evidence="1 2">2789STDY5608840</strain>
    </source>
</reference>
<organism evidence="1 2">
    <name type="scientific">Bacteroides finegoldii</name>
    <dbReference type="NCBI Taxonomy" id="338188"/>
    <lineage>
        <taxon>Bacteria</taxon>
        <taxon>Pseudomonadati</taxon>
        <taxon>Bacteroidota</taxon>
        <taxon>Bacteroidia</taxon>
        <taxon>Bacteroidales</taxon>
        <taxon>Bacteroidaceae</taxon>
        <taxon>Bacteroides</taxon>
    </lineage>
</organism>
<gene>
    <name evidence="1" type="ORF">ERS852397_02698</name>
</gene>
<dbReference type="EMBL" id="CYZH01000015">
    <property type="protein sequence ID" value="CUO74686.1"/>
    <property type="molecule type" value="Genomic_DNA"/>
</dbReference>
<dbReference type="Proteomes" id="UP000095517">
    <property type="component" value="Unassembled WGS sequence"/>
</dbReference>
<protein>
    <submittedName>
        <fullName evidence="1">Uncharacterized protein</fullName>
    </submittedName>
</protein>
<name>A0A174HMJ2_9BACE</name>
<dbReference type="STRING" id="338188.ERS852397_02698"/>
<dbReference type="AlphaFoldDB" id="A0A174HMJ2"/>
<evidence type="ECO:0000313" key="2">
    <source>
        <dbReference type="Proteomes" id="UP000095517"/>
    </source>
</evidence>
<evidence type="ECO:0000313" key="1">
    <source>
        <dbReference type="EMBL" id="CUO74686.1"/>
    </source>
</evidence>
<proteinExistence type="predicted"/>